<dbReference type="EC" id="2.1.-.-" evidence="6"/>
<gene>
    <name evidence="6" type="ORF">ABEG20_08150</name>
</gene>
<sequence length="249" mass="27633">MKNELVTGSDFIDRYDHMILSDAMKAMYGYSGFYNVGDWTNHPSTLEAACNALVIKHLDLVAMPQDPVRILDAGCGLGMGAGVIAQRFGKAHVVGINISEKQISFAQEVHAGIDFRVMDATRMEFPDENFDLIISVEAAFHFDTRKDFLDCAYRKLRPGGQLIFSDMLLNNTEWVGSWSVPAANLITDINDYTQLCTAAGFQLHQCNDIKNSSINGFCNHLRNVMQLTDLANGLENSVIAYLLTSLKKP</sequence>
<organism evidence="6">
    <name type="scientific">Pedobacter sp. KACC 23697</name>
    <dbReference type="NCBI Taxonomy" id="3149230"/>
    <lineage>
        <taxon>Bacteria</taxon>
        <taxon>Pseudomonadati</taxon>
        <taxon>Bacteroidota</taxon>
        <taxon>Sphingobacteriia</taxon>
        <taxon>Sphingobacteriales</taxon>
        <taxon>Sphingobacteriaceae</taxon>
        <taxon>Pedobacter</taxon>
    </lineage>
</organism>
<feature type="domain" description="Methyltransferase type 11" evidence="5">
    <location>
        <begin position="71"/>
        <end position="164"/>
    </location>
</feature>
<evidence type="ECO:0000256" key="4">
    <source>
        <dbReference type="ARBA" id="ARBA00025707"/>
    </source>
</evidence>
<dbReference type="SUPFAM" id="SSF53335">
    <property type="entry name" value="S-adenosyl-L-methionine-dependent methyltransferases"/>
    <property type="match status" value="1"/>
</dbReference>
<keyword evidence="3 6" id="KW-0808">Transferase</keyword>
<comment type="pathway">
    <text evidence="1">Lipid metabolism.</text>
</comment>
<dbReference type="EMBL" id="CP157485">
    <property type="protein sequence ID" value="XBO49570.1"/>
    <property type="molecule type" value="Genomic_DNA"/>
</dbReference>
<dbReference type="InterPro" id="IPR013216">
    <property type="entry name" value="Methyltransf_11"/>
</dbReference>
<evidence type="ECO:0000256" key="1">
    <source>
        <dbReference type="ARBA" id="ARBA00005189"/>
    </source>
</evidence>
<dbReference type="AlphaFoldDB" id="A0AAU7KAS5"/>
<dbReference type="PANTHER" id="PTHR44307:SF2">
    <property type="entry name" value="PHOSPHOETHANOLAMINE METHYLTRANSFERASE ISOFORM X1"/>
    <property type="match status" value="1"/>
</dbReference>
<protein>
    <submittedName>
        <fullName evidence="6">Class I SAM-dependent methyltransferase</fullName>
        <ecNumber evidence="6">2.1.-.-</ecNumber>
    </submittedName>
</protein>
<proteinExistence type="predicted"/>
<dbReference type="GO" id="GO:0032259">
    <property type="term" value="P:methylation"/>
    <property type="evidence" value="ECO:0007669"/>
    <property type="project" value="UniProtKB-KW"/>
</dbReference>
<keyword evidence="2 6" id="KW-0489">Methyltransferase</keyword>
<reference evidence="6" key="1">
    <citation type="submission" date="2024-05" db="EMBL/GenBank/DDBJ databases">
        <authorList>
            <person name="Kim S."/>
            <person name="Heo J."/>
            <person name="Choi H."/>
            <person name="Choi Y."/>
            <person name="Kwon S.-W."/>
            <person name="Kim Y."/>
        </authorList>
    </citation>
    <scope>NUCLEOTIDE SEQUENCE</scope>
    <source>
        <strain evidence="6">KACC 23697</strain>
    </source>
</reference>
<dbReference type="PANTHER" id="PTHR44307">
    <property type="entry name" value="PHOSPHOETHANOLAMINE METHYLTRANSFERASE"/>
    <property type="match status" value="1"/>
</dbReference>
<evidence type="ECO:0000313" key="6">
    <source>
        <dbReference type="EMBL" id="XBO49570.1"/>
    </source>
</evidence>
<dbReference type="CDD" id="cd02440">
    <property type="entry name" value="AdoMet_MTases"/>
    <property type="match status" value="1"/>
</dbReference>
<evidence type="ECO:0000259" key="5">
    <source>
        <dbReference type="Pfam" id="PF08241"/>
    </source>
</evidence>
<evidence type="ECO:0000256" key="3">
    <source>
        <dbReference type="ARBA" id="ARBA00022679"/>
    </source>
</evidence>
<dbReference type="InterPro" id="IPR029063">
    <property type="entry name" value="SAM-dependent_MTases_sf"/>
</dbReference>
<dbReference type="GO" id="GO:0008757">
    <property type="term" value="F:S-adenosylmethionine-dependent methyltransferase activity"/>
    <property type="evidence" value="ECO:0007669"/>
    <property type="project" value="InterPro"/>
</dbReference>
<dbReference type="RefSeq" id="WP_406826883.1">
    <property type="nucleotide sequence ID" value="NZ_CP157485.1"/>
</dbReference>
<evidence type="ECO:0000256" key="2">
    <source>
        <dbReference type="ARBA" id="ARBA00022603"/>
    </source>
</evidence>
<dbReference type="Gene3D" id="3.40.50.150">
    <property type="entry name" value="Vaccinia Virus protein VP39"/>
    <property type="match status" value="1"/>
</dbReference>
<dbReference type="Pfam" id="PF08241">
    <property type="entry name" value="Methyltransf_11"/>
    <property type="match status" value="1"/>
</dbReference>
<name>A0AAU7KAS5_9SPHI</name>
<comment type="pathway">
    <text evidence="4">Phospholipid metabolism.</text>
</comment>
<accession>A0AAU7KAS5</accession>